<feature type="chain" id="PRO_5046428543" description="Lipocalin-like domain-containing protein" evidence="1">
    <location>
        <begin position="19"/>
        <end position="136"/>
    </location>
</feature>
<evidence type="ECO:0008006" key="4">
    <source>
        <dbReference type="Google" id="ProtNLM"/>
    </source>
</evidence>
<evidence type="ECO:0000256" key="1">
    <source>
        <dbReference type="SAM" id="SignalP"/>
    </source>
</evidence>
<accession>A0ABS9II73</accession>
<sequence>MKKLLVCISILYVSICFSQNLECCKTIQEVEQAITGDWKLKGDTENVIYRFTFGNKNGYVEVLEELNLPPKAENKDVNGLVNDDHTLVKIKYDKGLFYIDLIYLYGDVSEPINVLNKESFIYGIGDSKHIFIRDKN</sequence>
<dbReference type="EMBL" id="JAKKDV010000002">
    <property type="protein sequence ID" value="MCF7560414.1"/>
    <property type="molecule type" value="Genomic_DNA"/>
</dbReference>
<proteinExistence type="predicted"/>
<protein>
    <recommendedName>
        <fullName evidence="4">Lipocalin-like domain-containing protein</fullName>
    </recommendedName>
</protein>
<name>A0ABS9II73_9FLAO</name>
<evidence type="ECO:0000313" key="2">
    <source>
        <dbReference type="EMBL" id="MCF7560414.1"/>
    </source>
</evidence>
<organism evidence="2 3">
    <name type="scientific">Flaviramulus multivorans</name>
    <dbReference type="NCBI Taxonomy" id="1304750"/>
    <lineage>
        <taxon>Bacteria</taxon>
        <taxon>Pseudomonadati</taxon>
        <taxon>Bacteroidota</taxon>
        <taxon>Flavobacteriia</taxon>
        <taxon>Flavobacteriales</taxon>
        <taxon>Flavobacteriaceae</taxon>
        <taxon>Flaviramulus</taxon>
    </lineage>
</organism>
<evidence type="ECO:0000313" key="3">
    <source>
        <dbReference type="Proteomes" id="UP001200022"/>
    </source>
</evidence>
<comment type="caution">
    <text evidence="2">The sequence shown here is derived from an EMBL/GenBank/DDBJ whole genome shotgun (WGS) entry which is preliminary data.</text>
</comment>
<reference evidence="2 3" key="1">
    <citation type="submission" date="2022-01" db="EMBL/GenBank/DDBJ databases">
        <title>Draft genome sequence of Sabulilitoribacter multivorans KCTC 32326.</title>
        <authorList>
            <person name="Oh J.-S."/>
        </authorList>
    </citation>
    <scope>NUCLEOTIDE SEQUENCE [LARGE SCALE GENOMIC DNA]</scope>
    <source>
        <strain evidence="2 3">M-M16</strain>
    </source>
</reference>
<dbReference type="Proteomes" id="UP001200022">
    <property type="component" value="Unassembled WGS sequence"/>
</dbReference>
<feature type="signal peptide" evidence="1">
    <location>
        <begin position="1"/>
        <end position="18"/>
    </location>
</feature>
<keyword evidence="3" id="KW-1185">Reference proteome</keyword>
<keyword evidence="1" id="KW-0732">Signal</keyword>
<dbReference type="RefSeq" id="WP_237231091.1">
    <property type="nucleotide sequence ID" value="NZ_JAKKDV010000002.1"/>
</dbReference>
<gene>
    <name evidence="2" type="ORF">L3X39_07175</name>
</gene>